<dbReference type="GO" id="GO:0003735">
    <property type="term" value="F:structural constituent of ribosome"/>
    <property type="evidence" value="ECO:0007669"/>
    <property type="project" value="InterPro"/>
</dbReference>
<keyword evidence="3 4" id="KW-0687">Ribonucleoprotein</keyword>
<dbReference type="AlphaFoldDB" id="A0A319CSC6"/>
<dbReference type="Proteomes" id="UP000247810">
    <property type="component" value="Unassembled WGS sequence"/>
</dbReference>
<keyword evidence="7" id="KW-1185">Reference proteome</keyword>
<organism evidence="6 7">
    <name type="scientific">Aspergillus ellipticus CBS 707.79</name>
    <dbReference type="NCBI Taxonomy" id="1448320"/>
    <lineage>
        <taxon>Eukaryota</taxon>
        <taxon>Fungi</taxon>
        <taxon>Dikarya</taxon>
        <taxon>Ascomycota</taxon>
        <taxon>Pezizomycotina</taxon>
        <taxon>Eurotiomycetes</taxon>
        <taxon>Eurotiomycetidae</taxon>
        <taxon>Eurotiales</taxon>
        <taxon>Aspergillaceae</taxon>
        <taxon>Aspergillus</taxon>
        <taxon>Aspergillus subgen. Circumdati</taxon>
    </lineage>
</organism>
<feature type="compositionally biased region" description="Low complexity" evidence="5">
    <location>
        <begin position="110"/>
        <end position="125"/>
    </location>
</feature>
<evidence type="ECO:0000256" key="2">
    <source>
        <dbReference type="ARBA" id="ARBA00022980"/>
    </source>
</evidence>
<dbReference type="InterPro" id="IPR036394">
    <property type="entry name" value="Ribosomal_uL22_sf"/>
</dbReference>
<keyword evidence="2 4" id="KW-0689">Ribosomal protein</keyword>
<evidence type="ECO:0000256" key="3">
    <source>
        <dbReference type="ARBA" id="ARBA00023274"/>
    </source>
</evidence>
<name>A0A319CSC6_9EURO</name>
<sequence length="359" mass="40300">MATMGTVHPYGHLLRSVSAARTGLTFVPRRTLTYTLPHRAAEDGPSNPNDKPDAQSQPSALSSIKNFFFGGKTAAPKPTARRTSAPAKREGSLSADSIFAEDEATPKLIPSGRTPAGRRPAAAGVEVEEEASYGLEKRNRESMQRVLDPNPKARLRWERKMVVREVRHRGRISHKQMIMRTERESLSKSHWFKTSLKKLGPLARQIAGKNIDEAIVQMRLSKKKAAKDVLKHLEDAKNVAIVRSGMGLGTVDGQPAPKPVTITLKDGERKTITDPTAIYIAQAWVNRGPYGVDYDHRARGQINLLRPPYTGLSVVLKEERTRIREWQDREAAELRKRKAQLWTQLPDRKITAQNQYNLW</sequence>
<reference evidence="6 7" key="1">
    <citation type="submission" date="2018-02" db="EMBL/GenBank/DDBJ databases">
        <title>The genomes of Aspergillus section Nigri reveals drivers in fungal speciation.</title>
        <authorList>
            <consortium name="DOE Joint Genome Institute"/>
            <person name="Vesth T.C."/>
            <person name="Nybo J."/>
            <person name="Theobald S."/>
            <person name="Brandl J."/>
            <person name="Frisvad J.C."/>
            <person name="Nielsen K.F."/>
            <person name="Lyhne E.K."/>
            <person name="Kogle M.E."/>
            <person name="Kuo A."/>
            <person name="Riley R."/>
            <person name="Clum A."/>
            <person name="Nolan M."/>
            <person name="Lipzen A."/>
            <person name="Salamov A."/>
            <person name="Henrissat B."/>
            <person name="Wiebenga A."/>
            <person name="De vries R.P."/>
            <person name="Grigoriev I.V."/>
            <person name="Mortensen U.H."/>
            <person name="Andersen M.R."/>
            <person name="Baker S.E."/>
        </authorList>
    </citation>
    <scope>NUCLEOTIDE SEQUENCE [LARGE SCALE GENOMIC DNA]</scope>
    <source>
        <strain evidence="6 7">CBS 707.79</strain>
    </source>
</reference>
<gene>
    <name evidence="6" type="ORF">BO71DRAFT_393153</name>
</gene>
<dbReference type="GO" id="GO:0015934">
    <property type="term" value="C:large ribosomal subunit"/>
    <property type="evidence" value="ECO:0007669"/>
    <property type="project" value="InterPro"/>
</dbReference>
<dbReference type="SUPFAM" id="SSF54843">
    <property type="entry name" value="Ribosomal protein L22"/>
    <property type="match status" value="1"/>
</dbReference>
<dbReference type="Gene3D" id="3.90.470.10">
    <property type="entry name" value="Ribosomal protein L22/L17"/>
    <property type="match status" value="1"/>
</dbReference>
<dbReference type="PANTHER" id="PTHR13501:SF10">
    <property type="entry name" value="LARGE RIBOSOMAL SUBUNIT PROTEIN UL22M"/>
    <property type="match status" value="1"/>
</dbReference>
<evidence type="ECO:0000313" key="7">
    <source>
        <dbReference type="Proteomes" id="UP000247810"/>
    </source>
</evidence>
<comment type="similarity">
    <text evidence="1 4">Belongs to the universal ribosomal protein uL22 family.</text>
</comment>
<dbReference type="InterPro" id="IPR047867">
    <property type="entry name" value="Ribosomal_uL22_bac/org-type"/>
</dbReference>
<dbReference type="STRING" id="1448320.A0A319CSC6"/>
<dbReference type="InterPro" id="IPR001063">
    <property type="entry name" value="Ribosomal_uL22"/>
</dbReference>
<proteinExistence type="inferred from homology"/>
<dbReference type="FunFam" id="3.90.470.10:FF:000017">
    <property type="entry name" value="54S ribosomal protein L22, mitochondrial"/>
    <property type="match status" value="1"/>
</dbReference>
<evidence type="ECO:0000256" key="4">
    <source>
        <dbReference type="RuleBase" id="RU004005"/>
    </source>
</evidence>
<feature type="compositionally biased region" description="Polar residues" evidence="5">
    <location>
        <begin position="46"/>
        <end position="65"/>
    </location>
</feature>
<dbReference type="PANTHER" id="PTHR13501">
    <property type="entry name" value="CHLOROPLAST 50S RIBOSOMAL PROTEIN L22-RELATED"/>
    <property type="match status" value="1"/>
</dbReference>
<evidence type="ECO:0000313" key="6">
    <source>
        <dbReference type="EMBL" id="PYH87610.1"/>
    </source>
</evidence>
<evidence type="ECO:0000256" key="1">
    <source>
        <dbReference type="ARBA" id="ARBA00009451"/>
    </source>
</evidence>
<dbReference type="Pfam" id="PF00237">
    <property type="entry name" value="Ribosomal_L22"/>
    <property type="match status" value="2"/>
</dbReference>
<dbReference type="OrthoDB" id="416470at2759"/>
<accession>A0A319CSC6</accession>
<dbReference type="EMBL" id="KZ826203">
    <property type="protein sequence ID" value="PYH87610.1"/>
    <property type="molecule type" value="Genomic_DNA"/>
</dbReference>
<feature type="region of interest" description="Disordered" evidence="5">
    <location>
        <begin position="35"/>
        <end position="125"/>
    </location>
</feature>
<protein>
    <submittedName>
        <fullName evidence="6">Mitochondrial ribosomal protein subunit L22</fullName>
    </submittedName>
</protein>
<dbReference type="VEuPathDB" id="FungiDB:BO71DRAFT_393153"/>
<evidence type="ECO:0000256" key="5">
    <source>
        <dbReference type="SAM" id="MobiDB-lite"/>
    </source>
</evidence>
<dbReference type="CDD" id="cd00336">
    <property type="entry name" value="Ribosomal_L22"/>
    <property type="match status" value="1"/>
</dbReference>
<dbReference type="GO" id="GO:0006412">
    <property type="term" value="P:translation"/>
    <property type="evidence" value="ECO:0007669"/>
    <property type="project" value="InterPro"/>
</dbReference>